<evidence type="ECO:0000259" key="5">
    <source>
        <dbReference type="PROSITE" id="PS51063"/>
    </source>
</evidence>
<dbReference type="SUPFAM" id="SSF51206">
    <property type="entry name" value="cAMP-binding domain-like"/>
    <property type="match status" value="1"/>
</dbReference>
<dbReference type="SUPFAM" id="SSF46785">
    <property type="entry name" value="Winged helix' DNA-binding domain"/>
    <property type="match status" value="1"/>
</dbReference>
<dbReference type="Pfam" id="PF00027">
    <property type="entry name" value="cNMP_binding"/>
    <property type="match status" value="1"/>
</dbReference>
<dbReference type="InterPro" id="IPR036388">
    <property type="entry name" value="WH-like_DNA-bd_sf"/>
</dbReference>
<evidence type="ECO:0000256" key="3">
    <source>
        <dbReference type="ARBA" id="ARBA00023163"/>
    </source>
</evidence>
<dbReference type="Gene3D" id="2.60.120.10">
    <property type="entry name" value="Jelly Rolls"/>
    <property type="match status" value="1"/>
</dbReference>
<dbReference type="SMART" id="SM00419">
    <property type="entry name" value="HTH_CRP"/>
    <property type="match status" value="1"/>
</dbReference>
<evidence type="ECO:0000256" key="1">
    <source>
        <dbReference type="ARBA" id="ARBA00023015"/>
    </source>
</evidence>
<dbReference type="SMART" id="SM00100">
    <property type="entry name" value="cNMP"/>
    <property type="match status" value="1"/>
</dbReference>
<dbReference type="PANTHER" id="PTHR24567:SF28">
    <property type="entry name" value="LISTERIOLYSIN REGULATORY PROTEIN"/>
    <property type="match status" value="1"/>
</dbReference>
<sequence length="230" mass="25888">MPDNSCDLTSCFLCKHCLSDWKELIAIKKRTLHLKKGTLIFKEGNPVEGIYFITAGSIKVHKQWGEQRELIVRFAKAGDVLGHRGFGATQVFPVSATTLEDSKVCYIPYSFLQATLQTNPAFTYRLLQEYAIELQTAEKRMRDLALMEVKSRIAQALLEIASLFGTDAEQYISIPISRQDIASYAGTTYETVFKLFTNLVAEDIITSTGKRIKINNTIALQKLVNEPNIE</sequence>
<gene>
    <name evidence="6" type="ORF">A4H97_04795</name>
</gene>
<protein>
    <submittedName>
        <fullName evidence="6">Transcriptional regulator</fullName>
    </submittedName>
</protein>
<evidence type="ECO:0000313" key="7">
    <source>
        <dbReference type="Proteomes" id="UP000192610"/>
    </source>
</evidence>
<dbReference type="GO" id="GO:0005829">
    <property type="term" value="C:cytosol"/>
    <property type="evidence" value="ECO:0007669"/>
    <property type="project" value="TreeGrafter"/>
</dbReference>
<evidence type="ECO:0000259" key="4">
    <source>
        <dbReference type="PROSITE" id="PS50042"/>
    </source>
</evidence>
<keyword evidence="3" id="KW-0804">Transcription</keyword>
<dbReference type="Proteomes" id="UP000192610">
    <property type="component" value="Unassembled WGS sequence"/>
</dbReference>
<dbReference type="PROSITE" id="PS50042">
    <property type="entry name" value="CNMP_BINDING_3"/>
    <property type="match status" value="1"/>
</dbReference>
<dbReference type="GO" id="GO:0003700">
    <property type="term" value="F:DNA-binding transcription factor activity"/>
    <property type="evidence" value="ECO:0007669"/>
    <property type="project" value="TreeGrafter"/>
</dbReference>
<organism evidence="6 7">
    <name type="scientific">Niastella yeongjuensis</name>
    <dbReference type="NCBI Taxonomy" id="354355"/>
    <lineage>
        <taxon>Bacteria</taxon>
        <taxon>Pseudomonadati</taxon>
        <taxon>Bacteroidota</taxon>
        <taxon>Chitinophagia</taxon>
        <taxon>Chitinophagales</taxon>
        <taxon>Chitinophagaceae</taxon>
        <taxon>Niastella</taxon>
    </lineage>
</organism>
<dbReference type="InterPro" id="IPR014710">
    <property type="entry name" value="RmlC-like_jellyroll"/>
</dbReference>
<dbReference type="InterPro" id="IPR018490">
    <property type="entry name" value="cNMP-bd_dom_sf"/>
</dbReference>
<dbReference type="AlphaFoldDB" id="A0A1V9ELL9"/>
<accession>A0A1V9ELL9</accession>
<feature type="domain" description="HTH crp-type" evidence="5">
    <location>
        <begin position="147"/>
        <end position="218"/>
    </location>
</feature>
<dbReference type="CDD" id="cd00038">
    <property type="entry name" value="CAP_ED"/>
    <property type="match status" value="1"/>
</dbReference>
<keyword evidence="2" id="KW-0238">DNA-binding</keyword>
<dbReference type="PANTHER" id="PTHR24567">
    <property type="entry name" value="CRP FAMILY TRANSCRIPTIONAL REGULATORY PROTEIN"/>
    <property type="match status" value="1"/>
</dbReference>
<proteinExistence type="predicted"/>
<reference evidence="7" key="1">
    <citation type="submission" date="2016-04" db="EMBL/GenBank/DDBJ databases">
        <authorList>
            <person name="Chen L."/>
            <person name="Zhuang W."/>
            <person name="Wang G."/>
        </authorList>
    </citation>
    <scope>NUCLEOTIDE SEQUENCE [LARGE SCALE GENOMIC DNA]</scope>
    <source>
        <strain evidence="7">17621</strain>
    </source>
</reference>
<dbReference type="InterPro" id="IPR050397">
    <property type="entry name" value="Env_Response_Regulators"/>
</dbReference>
<dbReference type="Gene3D" id="1.10.10.10">
    <property type="entry name" value="Winged helix-like DNA-binding domain superfamily/Winged helix DNA-binding domain"/>
    <property type="match status" value="1"/>
</dbReference>
<dbReference type="RefSeq" id="WP_081200851.1">
    <property type="nucleotide sequence ID" value="NZ_FOCZ01000002.1"/>
</dbReference>
<dbReference type="GO" id="GO:0003677">
    <property type="term" value="F:DNA binding"/>
    <property type="evidence" value="ECO:0007669"/>
    <property type="project" value="UniProtKB-KW"/>
</dbReference>
<dbReference type="EMBL" id="LVXG01000023">
    <property type="protein sequence ID" value="OQP46844.1"/>
    <property type="molecule type" value="Genomic_DNA"/>
</dbReference>
<dbReference type="InterPro" id="IPR036390">
    <property type="entry name" value="WH_DNA-bd_sf"/>
</dbReference>
<dbReference type="Pfam" id="PF13545">
    <property type="entry name" value="HTH_Crp_2"/>
    <property type="match status" value="1"/>
</dbReference>
<feature type="domain" description="Cyclic nucleotide-binding" evidence="4">
    <location>
        <begin position="26"/>
        <end position="133"/>
    </location>
</feature>
<name>A0A1V9ELL9_9BACT</name>
<dbReference type="OrthoDB" id="9127033at2"/>
<keyword evidence="1" id="KW-0805">Transcription regulation</keyword>
<comment type="caution">
    <text evidence="6">The sequence shown here is derived from an EMBL/GenBank/DDBJ whole genome shotgun (WGS) entry which is preliminary data.</text>
</comment>
<dbReference type="InterPro" id="IPR012318">
    <property type="entry name" value="HTH_CRP"/>
</dbReference>
<evidence type="ECO:0000313" key="6">
    <source>
        <dbReference type="EMBL" id="OQP46844.1"/>
    </source>
</evidence>
<dbReference type="InterPro" id="IPR000595">
    <property type="entry name" value="cNMP-bd_dom"/>
</dbReference>
<dbReference type="PROSITE" id="PS51063">
    <property type="entry name" value="HTH_CRP_2"/>
    <property type="match status" value="1"/>
</dbReference>
<evidence type="ECO:0000256" key="2">
    <source>
        <dbReference type="ARBA" id="ARBA00023125"/>
    </source>
</evidence>
<dbReference type="PRINTS" id="PR00034">
    <property type="entry name" value="HTHCRP"/>
</dbReference>
<dbReference type="STRING" id="354355.SAMN05660816_00982"/>
<keyword evidence="7" id="KW-1185">Reference proteome</keyword>